<dbReference type="InterPro" id="IPR017853">
    <property type="entry name" value="GH"/>
</dbReference>
<evidence type="ECO:0000313" key="2">
    <source>
        <dbReference type="EMBL" id="ERH96373.1"/>
    </source>
</evidence>
<dbReference type="Proteomes" id="UP000013487">
    <property type="component" value="Unassembled WGS sequence"/>
</dbReference>
<gene>
    <name evidence="2" type="ORF">BTCBT_007500</name>
</gene>
<organism evidence="2 3">
    <name type="scientific">Bacillus thuringiensis T01-328</name>
    <dbReference type="NCBI Taxonomy" id="1324966"/>
    <lineage>
        <taxon>Bacteria</taxon>
        <taxon>Bacillati</taxon>
        <taxon>Bacillota</taxon>
        <taxon>Bacilli</taxon>
        <taxon>Bacillales</taxon>
        <taxon>Bacillaceae</taxon>
        <taxon>Bacillus</taxon>
        <taxon>Bacillus cereus group</taxon>
    </lineage>
</organism>
<dbReference type="SUPFAM" id="SSF51445">
    <property type="entry name" value="(Trans)glycosidases"/>
    <property type="match status" value="1"/>
</dbReference>
<dbReference type="AlphaFoldDB" id="A0AAN4HBG1"/>
<evidence type="ECO:0000256" key="1">
    <source>
        <dbReference type="ARBA" id="ARBA00023277"/>
    </source>
</evidence>
<dbReference type="Pfam" id="PF05691">
    <property type="entry name" value="Raffinose_syn"/>
    <property type="match status" value="1"/>
</dbReference>
<accession>A0AAN4HBG1</accession>
<dbReference type="GO" id="GO:0047274">
    <property type="term" value="F:galactinol-sucrose galactosyltransferase activity"/>
    <property type="evidence" value="ECO:0007669"/>
    <property type="project" value="TreeGrafter"/>
</dbReference>
<protein>
    <submittedName>
        <fullName evidence="2">Raffinose synthase or seed inhibition protein Sip1</fullName>
    </submittedName>
</protein>
<keyword evidence="1" id="KW-0119">Carbohydrate metabolism</keyword>
<dbReference type="PANTHER" id="PTHR31268">
    <property type="match status" value="1"/>
</dbReference>
<comment type="caution">
    <text evidence="2">The sequence shown here is derived from an EMBL/GenBank/DDBJ whole genome shotgun (WGS) entry which is preliminary data.</text>
</comment>
<dbReference type="PANTHER" id="PTHR31268:SF14">
    <property type="entry name" value="GALACTINOL--SUCROSE GALACTOSYLTRANSFERASE 5-RELATED"/>
    <property type="match status" value="1"/>
</dbReference>
<evidence type="ECO:0000313" key="3">
    <source>
        <dbReference type="Proteomes" id="UP000013487"/>
    </source>
</evidence>
<name>A0AAN4HBG1_BACTU</name>
<proteinExistence type="predicted"/>
<dbReference type="EMBL" id="ARXZ02000131">
    <property type="protein sequence ID" value="ERH96373.1"/>
    <property type="molecule type" value="Genomic_DNA"/>
</dbReference>
<dbReference type="InterPro" id="IPR008811">
    <property type="entry name" value="Glycosyl_hydrolases_36"/>
</dbReference>
<sequence>MTSLVGVHEDAFYLTVHPQGVLEGVRGLVDGGCPPGLVLLDDGWQSISHDHDPITKEGMNQAVAGEQMPCRLLKFQENYKFRDYTSPKRYCKKNKGMGALY</sequence>
<reference evidence="2 3" key="1">
    <citation type="journal article" date="2013" name="Genome Announc.">
        <title>Draft Genome Sequence of Bacillus thuringiensis var. thuringiensis Strain T01-328, a Brazilian Isolate That Produces a Soluble Pesticide Protein, Cry1Ia.</title>
        <authorList>
            <person name="Varani A.M."/>
            <person name="Lemos M.V."/>
            <person name="Fernandes C.C."/>
            <person name="Lemos E.G."/>
            <person name="Alves E.C."/>
            <person name="Desiderio J.A."/>
        </authorList>
    </citation>
    <scope>NUCLEOTIDE SEQUENCE [LARGE SCALE GENOMIC DNA]</scope>
    <source>
        <strain evidence="2 3">T01-328</strain>
    </source>
</reference>